<dbReference type="AlphaFoldDB" id="A0A1V9YIQ8"/>
<accession>A0A1V9YIQ8</accession>
<name>A0A1V9YIQ8_9STRA</name>
<feature type="non-terminal residue" evidence="2">
    <location>
        <position position="1"/>
    </location>
</feature>
<keyword evidence="3" id="KW-1185">Reference proteome</keyword>
<feature type="transmembrane region" description="Helical" evidence="1">
    <location>
        <begin position="193"/>
        <end position="218"/>
    </location>
</feature>
<feature type="transmembrane region" description="Helical" evidence="1">
    <location>
        <begin position="154"/>
        <end position="173"/>
    </location>
</feature>
<evidence type="ECO:0000313" key="2">
    <source>
        <dbReference type="EMBL" id="OQR85557.1"/>
    </source>
</evidence>
<organism evidence="2 3">
    <name type="scientific">Thraustotheca clavata</name>
    <dbReference type="NCBI Taxonomy" id="74557"/>
    <lineage>
        <taxon>Eukaryota</taxon>
        <taxon>Sar</taxon>
        <taxon>Stramenopiles</taxon>
        <taxon>Oomycota</taxon>
        <taxon>Saprolegniomycetes</taxon>
        <taxon>Saprolegniales</taxon>
        <taxon>Achlyaceae</taxon>
        <taxon>Thraustotheca</taxon>
    </lineage>
</organism>
<feature type="transmembrane region" description="Helical" evidence="1">
    <location>
        <begin position="20"/>
        <end position="39"/>
    </location>
</feature>
<evidence type="ECO:0000256" key="1">
    <source>
        <dbReference type="SAM" id="Phobius"/>
    </source>
</evidence>
<dbReference type="OrthoDB" id="74888at2759"/>
<reference evidence="2 3" key="1">
    <citation type="journal article" date="2014" name="Genome Biol. Evol.">
        <title>The secreted proteins of Achlya hypogyna and Thraustotheca clavata identify the ancestral oomycete secretome and reveal gene acquisitions by horizontal gene transfer.</title>
        <authorList>
            <person name="Misner I."/>
            <person name="Blouin N."/>
            <person name="Leonard G."/>
            <person name="Richards T.A."/>
            <person name="Lane C.E."/>
        </authorList>
    </citation>
    <scope>NUCLEOTIDE SEQUENCE [LARGE SCALE GENOMIC DNA]</scope>
    <source>
        <strain evidence="2 3">ATCC 34112</strain>
    </source>
</reference>
<feature type="transmembrane region" description="Helical" evidence="1">
    <location>
        <begin position="112"/>
        <end position="133"/>
    </location>
</feature>
<dbReference type="EMBL" id="JNBS01003719">
    <property type="protein sequence ID" value="OQR85557.1"/>
    <property type="molecule type" value="Genomic_DNA"/>
</dbReference>
<keyword evidence="1" id="KW-0472">Membrane</keyword>
<evidence type="ECO:0000313" key="3">
    <source>
        <dbReference type="Proteomes" id="UP000243217"/>
    </source>
</evidence>
<protein>
    <recommendedName>
        <fullName evidence="4">Transmembrane protein</fullName>
    </recommendedName>
</protein>
<keyword evidence="1" id="KW-1133">Transmembrane helix</keyword>
<sequence length="419" mass="47755">IRSYYDALPVQSMTWVWIKLAWRVLLSFVIVFKVVRSYFLPLYHLFENLDLYPLSDRSKNATHYEILVGEPTSIIISDPLVCLAFSIDILASADYSMQAMVRVQQWSSPKDFFLGAIYLSRHVWISYMALILLHPVLQKFKMIHWCFPQTTTGLAIIITTVSSVLANVILMWYPFIGIFNSLYCSMTKSTIALGYYTIEAFPVLLCYLGVLWIIPLFLSRRLPDPEPDPPELAMMKSYISATSTGRGRNVPLDIMSRSQIVKQPSATPIPALAPNEHTTHAKFSYNDYKQIFFLWLCRNEKPVDADFCSGASLYRLFDMDPSHQTLSTINYRGTDCYIYTYIANHQLADVTRVSLLSQLAVKGARRRKVAVATRSIRDGVRANIQRFAVGRIVIRDPTEIDDHGSAALIHGARNSPWIE</sequence>
<evidence type="ECO:0008006" key="4">
    <source>
        <dbReference type="Google" id="ProtNLM"/>
    </source>
</evidence>
<keyword evidence="1" id="KW-0812">Transmembrane</keyword>
<dbReference type="Proteomes" id="UP000243217">
    <property type="component" value="Unassembled WGS sequence"/>
</dbReference>
<comment type="caution">
    <text evidence="2">The sequence shown here is derived from an EMBL/GenBank/DDBJ whole genome shotgun (WGS) entry which is preliminary data.</text>
</comment>
<gene>
    <name evidence="2" type="ORF">THRCLA_10674</name>
</gene>
<proteinExistence type="predicted"/>